<evidence type="ECO:0000259" key="8">
    <source>
        <dbReference type="Pfam" id="PF13396"/>
    </source>
</evidence>
<evidence type="ECO:0000256" key="7">
    <source>
        <dbReference type="SAM" id="Phobius"/>
    </source>
</evidence>
<feature type="transmembrane region" description="Helical" evidence="7">
    <location>
        <begin position="35"/>
        <end position="53"/>
    </location>
</feature>
<evidence type="ECO:0000313" key="9">
    <source>
        <dbReference type="EMBL" id="RMI13126.1"/>
    </source>
</evidence>
<feature type="compositionally biased region" description="Basic and acidic residues" evidence="6">
    <location>
        <begin position="93"/>
        <end position="109"/>
    </location>
</feature>
<organism evidence="9 10">
    <name type="scientific">Cellulomonas triticagri</name>
    <dbReference type="NCBI Taxonomy" id="2483352"/>
    <lineage>
        <taxon>Bacteria</taxon>
        <taxon>Bacillati</taxon>
        <taxon>Actinomycetota</taxon>
        <taxon>Actinomycetes</taxon>
        <taxon>Micrococcales</taxon>
        <taxon>Cellulomonadaceae</taxon>
        <taxon>Cellulomonas</taxon>
    </lineage>
</organism>
<comment type="subcellular location">
    <subcellularLocation>
        <location evidence="1">Cell membrane</location>
        <topology evidence="1">Multi-pass membrane protein</topology>
    </subcellularLocation>
</comment>
<evidence type="ECO:0000256" key="4">
    <source>
        <dbReference type="ARBA" id="ARBA00022989"/>
    </source>
</evidence>
<gene>
    <name evidence="9" type="ORF">EBM89_05570</name>
</gene>
<dbReference type="EMBL" id="RFFI01000021">
    <property type="protein sequence ID" value="RMI13126.1"/>
    <property type="molecule type" value="Genomic_DNA"/>
</dbReference>
<dbReference type="AlphaFoldDB" id="A0A3M2JLL3"/>
<evidence type="ECO:0000256" key="2">
    <source>
        <dbReference type="ARBA" id="ARBA00022475"/>
    </source>
</evidence>
<keyword evidence="4 7" id="KW-1133">Transmembrane helix</keyword>
<dbReference type="OrthoDB" id="3298527at2"/>
<evidence type="ECO:0000313" key="10">
    <source>
        <dbReference type="Proteomes" id="UP000269289"/>
    </source>
</evidence>
<name>A0A3M2JLL3_9CELL</name>
<feature type="domain" description="Cardiolipin synthase N-terminal" evidence="8">
    <location>
        <begin position="13"/>
        <end position="55"/>
    </location>
</feature>
<dbReference type="InterPro" id="IPR027379">
    <property type="entry name" value="CLS_N"/>
</dbReference>
<evidence type="ECO:0000256" key="1">
    <source>
        <dbReference type="ARBA" id="ARBA00004651"/>
    </source>
</evidence>
<evidence type="ECO:0000256" key="5">
    <source>
        <dbReference type="ARBA" id="ARBA00023136"/>
    </source>
</evidence>
<evidence type="ECO:0000256" key="6">
    <source>
        <dbReference type="SAM" id="MobiDB-lite"/>
    </source>
</evidence>
<keyword evidence="3 7" id="KW-0812">Transmembrane</keyword>
<accession>A0A3M2JLL3</accession>
<dbReference type="GO" id="GO:0005886">
    <property type="term" value="C:plasma membrane"/>
    <property type="evidence" value="ECO:0007669"/>
    <property type="project" value="UniProtKB-SubCell"/>
</dbReference>
<comment type="caution">
    <text evidence="9">The sequence shown here is derived from an EMBL/GenBank/DDBJ whole genome shotgun (WGS) entry which is preliminary data.</text>
</comment>
<feature type="region of interest" description="Disordered" evidence="6">
    <location>
        <begin position="58"/>
        <end position="81"/>
    </location>
</feature>
<protein>
    <recommendedName>
        <fullName evidence="8">Cardiolipin synthase N-terminal domain-containing protein</fullName>
    </recommendedName>
</protein>
<dbReference type="RefSeq" id="WP_122148471.1">
    <property type="nucleotide sequence ID" value="NZ_RFFI01000021.1"/>
</dbReference>
<dbReference type="Pfam" id="PF13396">
    <property type="entry name" value="PLDc_N"/>
    <property type="match status" value="1"/>
</dbReference>
<proteinExistence type="predicted"/>
<keyword evidence="10" id="KW-1185">Reference proteome</keyword>
<reference evidence="9 10" key="1">
    <citation type="submission" date="2018-10" db="EMBL/GenBank/DDBJ databases">
        <title>Isolation, diversity and antifungal activity of actinobacteria from wheat.</title>
        <authorList>
            <person name="Han C."/>
        </authorList>
    </citation>
    <scope>NUCLEOTIDE SEQUENCE [LARGE SCALE GENOMIC DNA]</scope>
    <source>
        <strain evidence="9 10">NEAU-YY56</strain>
    </source>
</reference>
<keyword evidence="2" id="KW-1003">Cell membrane</keyword>
<dbReference type="Proteomes" id="UP000269289">
    <property type="component" value="Unassembled WGS sequence"/>
</dbReference>
<sequence length="119" mass="12713">MGRALLFLVIIGLAVYALADVATSDERSRHGIPRAAWLLIVLVPVVGPVVWILSSRAGRRSDGGPAAAGPRGPVAPDDDPEFLWRLEQERIRRERETRGGAGEDPRPTDGDVPDGGARG</sequence>
<evidence type="ECO:0000256" key="3">
    <source>
        <dbReference type="ARBA" id="ARBA00022692"/>
    </source>
</evidence>
<feature type="compositionally biased region" description="Low complexity" evidence="6">
    <location>
        <begin position="63"/>
        <end position="75"/>
    </location>
</feature>
<keyword evidence="5 7" id="KW-0472">Membrane</keyword>
<feature type="region of interest" description="Disordered" evidence="6">
    <location>
        <begin position="93"/>
        <end position="119"/>
    </location>
</feature>